<proteinExistence type="predicted"/>
<dbReference type="Gene3D" id="3.40.50.300">
    <property type="entry name" value="P-loop containing nucleotide triphosphate hydrolases"/>
    <property type="match status" value="1"/>
</dbReference>
<name>A0ABV6NDG0_9BACI</name>
<keyword evidence="1" id="KW-0808">Transferase</keyword>
<dbReference type="RefSeq" id="WP_273841124.1">
    <property type="nucleotide sequence ID" value="NZ_JAQQWT010000003.1"/>
</dbReference>
<dbReference type="InterPro" id="IPR027417">
    <property type="entry name" value="P-loop_NTPase"/>
</dbReference>
<feature type="domain" description="Polyphosphate kinase-2-related" evidence="3">
    <location>
        <begin position="13"/>
        <end position="234"/>
    </location>
</feature>
<dbReference type="EMBL" id="JBHLTR010000004">
    <property type="protein sequence ID" value="MFC0558183.1"/>
    <property type="molecule type" value="Genomic_DNA"/>
</dbReference>
<comment type="caution">
    <text evidence="4">The sequence shown here is derived from an EMBL/GenBank/DDBJ whole genome shotgun (WGS) entry which is preliminary data.</text>
</comment>
<gene>
    <name evidence="4" type="ORF">ACFFH4_03865</name>
</gene>
<evidence type="ECO:0000256" key="2">
    <source>
        <dbReference type="ARBA" id="ARBA00022777"/>
    </source>
</evidence>
<dbReference type="PANTHER" id="PTHR34383:SF3">
    <property type="entry name" value="POLYPHOSPHATE:AMP PHOSPHOTRANSFERASE"/>
    <property type="match status" value="1"/>
</dbReference>
<sequence>MLQSNNESPRFTSKKHYKKTLKMKQLQLIRLQRKLYEQNIPVILIFEGWDAAGKGGTIKRITERLDPRGYSVHGISAPDKHELNYHYMRRFWKVLPKKGEICIFDRSWYGRVLVERVESLATIEEWTRAYDEINHTEKMLADDGHIIIKFWLDISKEEQLSRFKARESDPFKSWKLTDEDWRNREKWDLYEEAVEQLINQTNSASAKWHIINSNDKQSARIAVLDKLIEEFEKQVGEID</sequence>
<evidence type="ECO:0000313" key="4">
    <source>
        <dbReference type="EMBL" id="MFC0558183.1"/>
    </source>
</evidence>
<keyword evidence="2 4" id="KW-0418">Kinase</keyword>
<dbReference type="Pfam" id="PF03976">
    <property type="entry name" value="PPK2"/>
    <property type="match status" value="1"/>
</dbReference>
<keyword evidence="5" id="KW-1185">Reference proteome</keyword>
<protein>
    <submittedName>
        <fullName evidence="4">Polyphosphate kinase 2 family protein</fullName>
    </submittedName>
</protein>
<accession>A0ABV6NDG0</accession>
<dbReference type="PANTHER" id="PTHR34383">
    <property type="entry name" value="POLYPHOSPHATE:AMP PHOSPHOTRANSFERASE-RELATED"/>
    <property type="match status" value="1"/>
</dbReference>
<evidence type="ECO:0000259" key="3">
    <source>
        <dbReference type="Pfam" id="PF03976"/>
    </source>
</evidence>
<dbReference type="PIRSF" id="PIRSF028756">
    <property type="entry name" value="PPK2_prd"/>
    <property type="match status" value="1"/>
</dbReference>
<dbReference type="InterPro" id="IPR016898">
    <property type="entry name" value="Polyphosphate_phosphotransfera"/>
</dbReference>
<dbReference type="InterPro" id="IPR022488">
    <property type="entry name" value="PPK2-related"/>
</dbReference>
<evidence type="ECO:0000313" key="5">
    <source>
        <dbReference type="Proteomes" id="UP001589833"/>
    </source>
</evidence>
<evidence type="ECO:0000256" key="1">
    <source>
        <dbReference type="ARBA" id="ARBA00022679"/>
    </source>
</evidence>
<dbReference type="Proteomes" id="UP001589833">
    <property type="component" value="Unassembled WGS sequence"/>
</dbReference>
<dbReference type="GO" id="GO:0016301">
    <property type="term" value="F:kinase activity"/>
    <property type="evidence" value="ECO:0007669"/>
    <property type="project" value="UniProtKB-KW"/>
</dbReference>
<reference evidence="4 5" key="1">
    <citation type="submission" date="2024-09" db="EMBL/GenBank/DDBJ databases">
        <authorList>
            <person name="Sun Q."/>
            <person name="Mori K."/>
        </authorList>
    </citation>
    <scope>NUCLEOTIDE SEQUENCE [LARGE SCALE GENOMIC DNA]</scope>
    <source>
        <strain evidence="4 5">NCAIM B.02301</strain>
    </source>
</reference>
<dbReference type="SUPFAM" id="SSF52540">
    <property type="entry name" value="P-loop containing nucleoside triphosphate hydrolases"/>
    <property type="match status" value="1"/>
</dbReference>
<organism evidence="4 5">
    <name type="scientific">Halalkalibacter alkalisediminis</name>
    <dbReference type="NCBI Taxonomy" id="935616"/>
    <lineage>
        <taxon>Bacteria</taxon>
        <taxon>Bacillati</taxon>
        <taxon>Bacillota</taxon>
        <taxon>Bacilli</taxon>
        <taxon>Bacillales</taxon>
        <taxon>Bacillaceae</taxon>
        <taxon>Halalkalibacter</taxon>
    </lineage>
</organism>